<name>A0A8S1F8B6_9PELO</name>
<dbReference type="Proteomes" id="UP000494206">
    <property type="component" value="Unassembled WGS sequence"/>
</dbReference>
<reference evidence="3 4" key="1">
    <citation type="submission" date="2020-04" db="EMBL/GenBank/DDBJ databases">
        <authorList>
            <person name="Laetsch R D."/>
            <person name="Stevens L."/>
            <person name="Kumar S."/>
            <person name="Blaxter L. M."/>
        </authorList>
    </citation>
    <scope>NUCLEOTIDE SEQUENCE [LARGE SCALE GENOMIC DNA]</scope>
</reference>
<dbReference type="EMBL" id="CADEPM010000007">
    <property type="protein sequence ID" value="CAB3408534.1"/>
    <property type="molecule type" value="Genomic_DNA"/>
</dbReference>
<dbReference type="OrthoDB" id="10033037at2759"/>
<comment type="similarity">
    <text evidence="1">Belongs to the UPF0561 family.</text>
</comment>
<dbReference type="InterPro" id="IPR018888">
    <property type="entry name" value="UPF0561"/>
</dbReference>
<gene>
    <name evidence="3" type="ORF">CBOVIS_LOCUS10308</name>
</gene>
<sequence length="289" mass="32545">MHTNISNISVCFCGSSMSFSQQYDVITQPTSPTSPTSPTGRRLNMNHGFLKFIVRNQYNRDEFHKIEELRKTKVQEKLRSGSVSSSSSSCSSSSSGSPRPMSFVYEKSYYVPPALRKQKSLNESSSDAYIKSDENAASDISATAVRNTDSEATVSSCDHFADEDERRVREGVRRRHQKKMMPIDDICVSLANSHISNEEKKAEQEIAAQNLFTLKMRLKNDVNVEIDIPRGAQAARIAKELTREHNFNDSQCRRLREFIELQLNKRLNSSSPPPIIDDSEVVLTTSSPI</sequence>
<organism evidence="3 4">
    <name type="scientific">Caenorhabditis bovis</name>
    <dbReference type="NCBI Taxonomy" id="2654633"/>
    <lineage>
        <taxon>Eukaryota</taxon>
        <taxon>Metazoa</taxon>
        <taxon>Ecdysozoa</taxon>
        <taxon>Nematoda</taxon>
        <taxon>Chromadorea</taxon>
        <taxon>Rhabditida</taxon>
        <taxon>Rhabditina</taxon>
        <taxon>Rhabditomorpha</taxon>
        <taxon>Rhabditoidea</taxon>
        <taxon>Rhabditidae</taxon>
        <taxon>Peloderinae</taxon>
        <taxon>Caenorhabditis</taxon>
    </lineage>
</organism>
<evidence type="ECO:0000256" key="2">
    <source>
        <dbReference type="SAM" id="MobiDB-lite"/>
    </source>
</evidence>
<protein>
    <submittedName>
        <fullName evidence="3">Uncharacterized protein</fullName>
    </submittedName>
</protein>
<evidence type="ECO:0000256" key="1">
    <source>
        <dbReference type="ARBA" id="ARBA00006905"/>
    </source>
</evidence>
<comment type="caution">
    <text evidence="3">The sequence shown here is derived from an EMBL/GenBank/DDBJ whole genome shotgun (WGS) entry which is preliminary data.</text>
</comment>
<feature type="region of interest" description="Disordered" evidence="2">
    <location>
        <begin position="75"/>
        <end position="99"/>
    </location>
</feature>
<accession>A0A8S1F8B6</accession>
<dbReference type="AlphaFoldDB" id="A0A8S1F8B6"/>
<dbReference type="PANTHER" id="PTHR34256">
    <property type="entry name" value="UPF0561 PROTEIN C2ORF68"/>
    <property type="match status" value="1"/>
</dbReference>
<evidence type="ECO:0000313" key="4">
    <source>
        <dbReference type="Proteomes" id="UP000494206"/>
    </source>
</evidence>
<feature type="compositionally biased region" description="Low complexity" evidence="2">
    <location>
        <begin position="80"/>
        <end position="97"/>
    </location>
</feature>
<dbReference type="PANTHER" id="PTHR34256:SF1">
    <property type="entry name" value="UPF0561 PROTEIN C2ORF68"/>
    <property type="match status" value="1"/>
</dbReference>
<keyword evidence="4" id="KW-1185">Reference proteome</keyword>
<evidence type="ECO:0000313" key="3">
    <source>
        <dbReference type="EMBL" id="CAB3408534.1"/>
    </source>
</evidence>
<proteinExistence type="inferred from homology"/>